<accession>A0A1J4P4L2</accession>
<keyword evidence="1" id="KW-1133">Transmembrane helix</keyword>
<evidence type="ECO:0000313" key="3">
    <source>
        <dbReference type="Proteomes" id="UP000034196"/>
    </source>
</evidence>
<keyword evidence="1" id="KW-0812">Transmembrane</keyword>
<dbReference type="AlphaFoldDB" id="A0A1J4P4L2"/>
<feature type="transmembrane region" description="Helical" evidence="1">
    <location>
        <begin position="7"/>
        <end position="28"/>
    </location>
</feature>
<keyword evidence="3" id="KW-1185">Reference proteome</keyword>
<keyword evidence="1" id="KW-0472">Membrane</keyword>
<name>A0A1J4P4L2_9ACTN</name>
<reference evidence="2" key="1">
    <citation type="submission" date="2016-10" db="EMBL/GenBank/DDBJ databases">
        <title>Genome sequence of Streptomyces mangrovisoli MUSC 149.</title>
        <authorList>
            <person name="Lee L.-H."/>
            <person name="Ser H.-L."/>
        </authorList>
    </citation>
    <scope>NUCLEOTIDE SEQUENCE [LARGE SCALE GENOMIC DNA]</scope>
    <source>
        <strain evidence="2">MUSC 149</strain>
    </source>
</reference>
<dbReference type="EMBL" id="LAVA02000003">
    <property type="protein sequence ID" value="OIJ69705.1"/>
    <property type="molecule type" value="Genomic_DNA"/>
</dbReference>
<sequence>MQSVQRILVLLASCLLFVFVGVILNGALHKLTTFSHVGKHVVYGVPYNVTDDRNRLGACQDYVNPSCVKLTSELLFFFGG</sequence>
<evidence type="ECO:0000256" key="1">
    <source>
        <dbReference type="SAM" id="Phobius"/>
    </source>
</evidence>
<organism evidence="2 3">
    <name type="scientific">Streptomyces mangrovisoli</name>
    <dbReference type="NCBI Taxonomy" id="1428628"/>
    <lineage>
        <taxon>Bacteria</taxon>
        <taxon>Bacillati</taxon>
        <taxon>Actinomycetota</taxon>
        <taxon>Actinomycetes</taxon>
        <taxon>Kitasatosporales</taxon>
        <taxon>Streptomycetaceae</taxon>
        <taxon>Streptomyces</taxon>
    </lineage>
</organism>
<comment type="caution">
    <text evidence="2">The sequence shown here is derived from an EMBL/GenBank/DDBJ whole genome shotgun (WGS) entry which is preliminary data.</text>
</comment>
<protein>
    <submittedName>
        <fullName evidence="2">Uncharacterized protein</fullName>
    </submittedName>
</protein>
<evidence type="ECO:0000313" key="2">
    <source>
        <dbReference type="EMBL" id="OIJ69705.1"/>
    </source>
</evidence>
<proteinExistence type="predicted"/>
<dbReference type="Proteomes" id="UP000034196">
    <property type="component" value="Unassembled WGS sequence"/>
</dbReference>
<gene>
    <name evidence="2" type="ORF">WN71_002195</name>
</gene>